<dbReference type="Gene3D" id="2.130.10.10">
    <property type="entry name" value="YVTN repeat-like/Quinoprotein amine dehydrogenase"/>
    <property type="match status" value="1"/>
</dbReference>
<dbReference type="AlphaFoldDB" id="A0A2T4CUT9"/>
<name>A0A2T4CUT9_9GAMM</name>
<dbReference type="EMBL" id="PYVF01000025">
    <property type="protein sequence ID" value="PTB89066.1"/>
    <property type="molecule type" value="Genomic_DNA"/>
</dbReference>
<evidence type="ECO:0000313" key="1">
    <source>
        <dbReference type="EMBL" id="PTB89066.1"/>
    </source>
</evidence>
<gene>
    <name evidence="1" type="ORF">C9927_02565</name>
</gene>
<protein>
    <submittedName>
        <fullName evidence="1">Uncharacterized protein</fullName>
    </submittedName>
</protein>
<sequence length="332" mass="35360">MLALNAFLSATVLLSSSVTVETLPAAAAVNWIGVSAPSPDVVWISGSDATIGRSLDGGQTWTISKPSTTALEFRDIEALDSNQAYALSIGENGNSRVYYTSNGGESWLLRYRASGEQFLNCMATAPSGEAWITGDTIDGRWDMVRSADGRNWLTARNAIGQAPQAGEGGLAASGGCIRFNNDIWAIGTANATVARVLYKGVTRIRFQVLDTPIAAGPAAGIASVWPYSDKHMLMVGGDLNHPEARPRIAEYKDGEFIDWPEPPLDGALYSLTITPSNEVLVTNPSGAALHNASTNEWTQISEANIWNSACVADHCYLVGKEGYIGKFIVNGE</sequence>
<dbReference type="PANTHER" id="PTHR47199">
    <property type="entry name" value="PHOTOSYSTEM II STABILITY/ASSEMBLY FACTOR HCF136, CHLOROPLASTIC"/>
    <property type="match status" value="1"/>
</dbReference>
<evidence type="ECO:0000313" key="2">
    <source>
        <dbReference type="Proteomes" id="UP000242087"/>
    </source>
</evidence>
<organism evidence="1 2">
    <name type="scientific">Pseudidiomarina aestuarii</name>
    <dbReference type="NCBI Taxonomy" id="624146"/>
    <lineage>
        <taxon>Bacteria</taxon>
        <taxon>Pseudomonadati</taxon>
        <taxon>Pseudomonadota</taxon>
        <taxon>Gammaproteobacteria</taxon>
        <taxon>Alteromonadales</taxon>
        <taxon>Idiomarinaceae</taxon>
        <taxon>Pseudidiomarina</taxon>
    </lineage>
</organism>
<dbReference type="Proteomes" id="UP000242087">
    <property type="component" value="Unassembled WGS sequence"/>
</dbReference>
<dbReference type="InterPro" id="IPR015943">
    <property type="entry name" value="WD40/YVTN_repeat-like_dom_sf"/>
</dbReference>
<accession>A0A2T4CUT9</accession>
<dbReference type="PANTHER" id="PTHR47199:SF2">
    <property type="entry name" value="PHOTOSYSTEM II STABILITY_ASSEMBLY FACTOR HCF136, CHLOROPLASTIC"/>
    <property type="match status" value="1"/>
</dbReference>
<proteinExistence type="predicted"/>
<dbReference type="SUPFAM" id="SSF110296">
    <property type="entry name" value="Oligoxyloglucan reducing end-specific cellobiohydrolase"/>
    <property type="match status" value="1"/>
</dbReference>
<comment type="caution">
    <text evidence="1">The sequence shown here is derived from an EMBL/GenBank/DDBJ whole genome shotgun (WGS) entry which is preliminary data.</text>
</comment>
<reference evidence="1 2" key="1">
    <citation type="submission" date="2018-03" db="EMBL/GenBank/DDBJ databases">
        <title>Cross-interface Injection: A General Nanoliter Liquid Handling Method Applied to Single Cells Genome Amplification Automated Nanoliter Liquid Handling Applied to Single Cell Multiple Displacement Amplification.</title>
        <authorList>
            <person name="Yun J."/>
            <person name="Xu P."/>
            <person name="Xu J."/>
            <person name="Dai X."/>
            <person name="Wang Y."/>
            <person name="Zheng X."/>
            <person name="Cao C."/>
            <person name="Yi Q."/>
            <person name="Zhu Y."/>
            <person name="Wang L."/>
            <person name="Dong Z."/>
            <person name="Huang Y."/>
            <person name="Huang L."/>
            <person name="Du W."/>
        </authorList>
    </citation>
    <scope>NUCLEOTIDE SEQUENCE [LARGE SCALE GENOMIC DNA]</scope>
    <source>
        <strain evidence="1 2">A12-4</strain>
    </source>
</reference>